<keyword evidence="4 8" id="KW-0378">Hydrolase</keyword>
<dbReference type="NCBIfam" id="TIGR00488">
    <property type="entry name" value="bis(5'-nucleosyl)-tetraphosphatase (symmetrical) YqeK"/>
    <property type="match status" value="1"/>
</dbReference>
<dbReference type="EC" id="3.6.1.41" evidence="1"/>
<dbReference type="GO" id="GO:0000166">
    <property type="term" value="F:nucleotide binding"/>
    <property type="evidence" value="ECO:0007669"/>
    <property type="project" value="UniProtKB-KW"/>
</dbReference>
<evidence type="ECO:0000259" key="7">
    <source>
        <dbReference type="PROSITE" id="PS51831"/>
    </source>
</evidence>
<dbReference type="NCBIfam" id="TIGR00277">
    <property type="entry name" value="HDIG"/>
    <property type="match status" value="1"/>
</dbReference>
<dbReference type="Pfam" id="PF01966">
    <property type="entry name" value="HD"/>
    <property type="match status" value="1"/>
</dbReference>
<dbReference type="PROSITE" id="PS51831">
    <property type="entry name" value="HD"/>
    <property type="match status" value="1"/>
</dbReference>
<reference evidence="8" key="1">
    <citation type="submission" date="2020-10" db="EMBL/GenBank/DDBJ databases">
        <authorList>
            <person name="Gilroy R."/>
        </authorList>
    </citation>
    <scope>NUCLEOTIDE SEQUENCE</scope>
    <source>
        <strain evidence="8">4920</strain>
    </source>
</reference>
<evidence type="ECO:0000256" key="3">
    <source>
        <dbReference type="ARBA" id="ARBA00022741"/>
    </source>
</evidence>
<feature type="domain" description="HD" evidence="7">
    <location>
        <begin position="21"/>
        <end position="136"/>
    </location>
</feature>
<accession>A0A9D1SZ93</accession>
<dbReference type="CDD" id="cd00077">
    <property type="entry name" value="HDc"/>
    <property type="match status" value="1"/>
</dbReference>
<protein>
    <recommendedName>
        <fullName evidence="1">bis(5'-nucleosyl)-tetraphosphatase (symmetrical)</fullName>
        <ecNumber evidence="1">3.6.1.41</ecNumber>
    </recommendedName>
</protein>
<evidence type="ECO:0000256" key="1">
    <source>
        <dbReference type="ARBA" id="ARBA00012506"/>
    </source>
</evidence>
<dbReference type="PANTHER" id="PTHR35795">
    <property type="entry name" value="SLR1885 PROTEIN"/>
    <property type="match status" value="1"/>
</dbReference>
<keyword evidence="2" id="KW-0479">Metal-binding</keyword>
<dbReference type="InterPro" id="IPR051094">
    <property type="entry name" value="Diverse_Catalytic_Enzymes"/>
</dbReference>
<dbReference type="GO" id="GO:0046872">
    <property type="term" value="F:metal ion binding"/>
    <property type="evidence" value="ECO:0007669"/>
    <property type="project" value="UniProtKB-KW"/>
</dbReference>
<evidence type="ECO:0000256" key="2">
    <source>
        <dbReference type="ARBA" id="ARBA00022723"/>
    </source>
</evidence>
<dbReference type="Proteomes" id="UP000886743">
    <property type="component" value="Unassembled WGS sequence"/>
</dbReference>
<dbReference type="SUPFAM" id="SSF109604">
    <property type="entry name" value="HD-domain/PDEase-like"/>
    <property type="match status" value="1"/>
</dbReference>
<evidence type="ECO:0000256" key="5">
    <source>
        <dbReference type="ARBA" id="ARBA00023004"/>
    </source>
</evidence>
<dbReference type="InterPro" id="IPR003607">
    <property type="entry name" value="HD/PDEase_dom"/>
</dbReference>
<dbReference type="EMBL" id="DVOF01000086">
    <property type="protein sequence ID" value="HIV02513.1"/>
    <property type="molecule type" value="Genomic_DNA"/>
</dbReference>
<dbReference type="PANTHER" id="PTHR35795:SF1">
    <property type="entry name" value="BIS(5'-NUCLEOSYL)-TETRAPHOSPHATASE, SYMMETRICAL"/>
    <property type="match status" value="1"/>
</dbReference>
<evidence type="ECO:0000256" key="4">
    <source>
        <dbReference type="ARBA" id="ARBA00022801"/>
    </source>
</evidence>
<organism evidence="8 9">
    <name type="scientific">Candidatus Aphodoplasma excrementigallinarum</name>
    <dbReference type="NCBI Taxonomy" id="2840673"/>
    <lineage>
        <taxon>Bacteria</taxon>
        <taxon>Bacillati</taxon>
        <taxon>Bacillota</taxon>
        <taxon>Clostridia</taxon>
        <taxon>Eubacteriales</taxon>
        <taxon>Candidatus Aphodoplasma</taxon>
    </lineage>
</organism>
<dbReference type="Gene3D" id="1.10.3210.10">
    <property type="entry name" value="Hypothetical protein af1432"/>
    <property type="match status" value="1"/>
</dbReference>
<proteinExistence type="predicted"/>
<dbReference type="SMART" id="SM00471">
    <property type="entry name" value="HDc"/>
    <property type="match status" value="1"/>
</dbReference>
<dbReference type="InterPro" id="IPR005249">
    <property type="entry name" value="YqeK"/>
</dbReference>
<evidence type="ECO:0000313" key="9">
    <source>
        <dbReference type="Proteomes" id="UP000886743"/>
    </source>
</evidence>
<keyword evidence="3" id="KW-0547">Nucleotide-binding</keyword>
<comment type="catalytic activity">
    <reaction evidence="6">
        <text>P(1),P(4)-bis(5'-adenosyl) tetraphosphate + H2O = 2 ADP + 2 H(+)</text>
        <dbReference type="Rhea" id="RHEA:24252"/>
        <dbReference type="ChEBI" id="CHEBI:15377"/>
        <dbReference type="ChEBI" id="CHEBI:15378"/>
        <dbReference type="ChEBI" id="CHEBI:58141"/>
        <dbReference type="ChEBI" id="CHEBI:456216"/>
        <dbReference type="EC" id="3.6.1.41"/>
    </reaction>
</comment>
<comment type="caution">
    <text evidence="8">The sequence shown here is derived from an EMBL/GenBank/DDBJ whole genome shotgun (WGS) entry which is preliminary data.</text>
</comment>
<dbReference type="InterPro" id="IPR006675">
    <property type="entry name" value="HDIG_dom"/>
</dbReference>
<evidence type="ECO:0000313" key="8">
    <source>
        <dbReference type="EMBL" id="HIV02513.1"/>
    </source>
</evidence>
<sequence>MGTFDFAAAMEKLKAALKPERYEHSLGVMETAGEMAARFGMDVEQARVAGILHDCAKNIAQEEAYQLCDKYGVALDEVSRQSFGLVHQYLGAALARAEYGIEDEEILSAIRCHTTGKADMGPLDKVLYLADFTEPNRDKEPFTGLAELRALCKTDLDAAMRYALEISIKSIVDRGRMMHMDTVHAWNWFLTKKR</sequence>
<dbReference type="AlphaFoldDB" id="A0A9D1SZ93"/>
<evidence type="ECO:0000256" key="6">
    <source>
        <dbReference type="ARBA" id="ARBA00049417"/>
    </source>
</evidence>
<dbReference type="GO" id="GO:0008803">
    <property type="term" value="F:bis(5'-nucleosyl)-tetraphosphatase (symmetrical) activity"/>
    <property type="evidence" value="ECO:0007669"/>
    <property type="project" value="UniProtKB-EC"/>
</dbReference>
<gene>
    <name evidence="8" type="primary">yqeK</name>
    <name evidence="8" type="ORF">IAC74_02970</name>
</gene>
<dbReference type="InterPro" id="IPR006674">
    <property type="entry name" value="HD_domain"/>
</dbReference>
<name>A0A9D1SZ93_9FIRM</name>
<keyword evidence="5" id="KW-0408">Iron</keyword>
<reference evidence="8" key="2">
    <citation type="journal article" date="2021" name="PeerJ">
        <title>Extensive microbial diversity within the chicken gut microbiome revealed by metagenomics and culture.</title>
        <authorList>
            <person name="Gilroy R."/>
            <person name="Ravi A."/>
            <person name="Getino M."/>
            <person name="Pursley I."/>
            <person name="Horton D.L."/>
            <person name="Alikhan N.F."/>
            <person name="Baker D."/>
            <person name="Gharbi K."/>
            <person name="Hall N."/>
            <person name="Watson M."/>
            <person name="Adriaenssens E.M."/>
            <person name="Foster-Nyarko E."/>
            <person name="Jarju S."/>
            <person name="Secka A."/>
            <person name="Antonio M."/>
            <person name="Oren A."/>
            <person name="Chaudhuri R.R."/>
            <person name="La Ragione R."/>
            <person name="Hildebrand F."/>
            <person name="Pallen M.J."/>
        </authorList>
    </citation>
    <scope>NUCLEOTIDE SEQUENCE</scope>
    <source>
        <strain evidence="8">4920</strain>
    </source>
</reference>